<evidence type="ECO:0000313" key="3">
    <source>
        <dbReference type="WBParaSite" id="nRc.2.0.1.t40661-RA"/>
    </source>
</evidence>
<dbReference type="Proteomes" id="UP000887565">
    <property type="component" value="Unplaced"/>
</dbReference>
<feature type="region of interest" description="Disordered" evidence="1">
    <location>
        <begin position="1"/>
        <end position="25"/>
    </location>
</feature>
<protein>
    <submittedName>
        <fullName evidence="3">Uncharacterized protein</fullName>
    </submittedName>
</protein>
<keyword evidence="2" id="KW-1185">Reference proteome</keyword>
<name>A0A915KPE8_ROMCU</name>
<reference evidence="3" key="1">
    <citation type="submission" date="2022-11" db="UniProtKB">
        <authorList>
            <consortium name="WormBaseParasite"/>
        </authorList>
    </citation>
    <scope>IDENTIFICATION</scope>
</reference>
<dbReference type="WBParaSite" id="nRc.2.0.1.t40661-RA">
    <property type="protein sequence ID" value="nRc.2.0.1.t40661-RA"/>
    <property type="gene ID" value="nRc.2.0.1.g40661"/>
</dbReference>
<dbReference type="AlphaFoldDB" id="A0A915KPE8"/>
<proteinExistence type="predicted"/>
<evidence type="ECO:0000256" key="1">
    <source>
        <dbReference type="SAM" id="MobiDB-lite"/>
    </source>
</evidence>
<sequence>MSKQPSKLLIPPPDIAEQTAQQPPVATPMAQDKLDLMTAQMEKMMVVLGQMQNQIIAQQQKIID</sequence>
<evidence type="ECO:0000313" key="2">
    <source>
        <dbReference type="Proteomes" id="UP000887565"/>
    </source>
</evidence>
<accession>A0A915KPE8</accession>
<organism evidence="2 3">
    <name type="scientific">Romanomermis culicivorax</name>
    <name type="common">Nematode worm</name>
    <dbReference type="NCBI Taxonomy" id="13658"/>
    <lineage>
        <taxon>Eukaryota</taxon>
        <taxon>Metazoa</taxon>
        <taxon>Ecdysozoa</taxon>
        <taxon>Nematoda</taxon>
        <taxon>Enoplea</taxon>
        <taxon>Dorylaimia</taxon>
        <taxon>Mermithida</taxon>
        <taxon>Mermithoidea</taxon>
        <taxon>Mermithidae</taxon>
        <taxon>Romanomermis</taxon>
    </lineage>
</organism>